<dbReference type="Proteomes" id="UP001178303">
    <property type="component" value="Chromosome"/>
</dbReference>
<dbReference type="RefSeq" id="WP_283881972.1">
    <property type="nucleotide sequence ID" value="NZ_CP126099.1"/>
</dbReference>
<dbReference type="InterPro" id="IPR029063">
    <property type="entry name" value="SAM-dependent_MTases_sf"/>
</dbReference>
<evidence type="ECO:0000259" key="1">
    <source>
        <dbReference type="Pfam" id="PF08241"/>
    </source>
</evidence>
<dbReference type="GO" id="GO:0008757">
    <property type="term" value="F:S-adenosylmethionine-dependent methyltransferase activity"/>
    <property type="evidence" value="ECO:0007669"/>
    <property type="project" value="InterPro"/>
</dbReference>
<dbReference type="GO" id="GO:0032259">
    <property type="term" value="P:methylation"/>
    <property type="evidence" value="ECO:0007669"/>
    <property type="project" value="UniProtKB-KW"/>
</dbReference>
<keyword evidence="2" id="KW-0489">Methyltransferase</keyword>
<dbReference type="SUPFAM" id="SSF53335">
    <property type="entry name" value="S-adenosyl-L-methionine-dependent methyltransferases"/>
    <property type="match status" value="1"/>
</dbReference>
<feature type="domain" description="Methyltransferase type 11" evidence="1">
    <location>
        <begin position="37"/>
        <end position="84"/>
    </location>
</feature>
<protein>
    <submittedName>
        <fullName evidence="2">Methyltransferase domain-containing protein</fullName>
    </submittedName>
</protein>
<evidence type="ECO:0000313" key="2">
    <source>
        <dbReference type="EMBL" id="WHY27308.1"/>
    </source>
</evidence>
<proteinExistence type="predicted"/>
<organism evidence="2 3">
    <name type="scientific">Bacillus wiedmannii</name>
    <dbReference type="NCBI Taxonomy" id="1890302"/>
    <lineage>
        <taxon>Bacteria</taxon>
        <taxon>Bacillati</taxon>
        <taxon>Bacillota</taxon>
        <taxon>Bacilli</taxon>
        <taxon>Bacillales</taxon>
        <taxon>Bacillaceae</taxon>
        <taxon>Bacillus</taxon>
        <taxon>Bacillus cereus group</taxon>
    </lineage>
</organism>
<dbReference type="Pfam" id="PF08241">
    <property type="entry name" value="Methyltransf_11"/>
    <property type="match status" value="1"/>
</dbReference>
<dbReference type="InterPro" id="IPR013216">
    <property type="entry name" value="Methyltransf_11"/>
</dbReference>
<dbReference type="Gene3D" id="3.40.50.150">
    <property type="entry name" value="Vaccinia Virus protein VP39"/>
    <property type="match status" value="1"/>
</dbReference>
<dbReference type="AlphaFoldDB" id="A0AA95LT38"/>
<accession>A0AA95LT38</accession>
<gene>
    <name evidence="2" type="ORF">QNH45_17630</name>
</gene>
<sequence length="195" mass="22771">MAEKKLHLGCGRTILENWINLDIVKQEGVDVVANLDDCRNRRLPFETNSIDEFLAEHLLEHIQYPLFLMEELHRIAKQNAKAVFKVPYGSSDSAFEDPTHVKQYFLHSFDYFCQPCYWRADYGYRGDWLTEKIIIIVDANKYQGKTGAEILDDVNTYRNIVLEMIVELRAIKPVREPQRELLITPPIEIRLGTMV</sequence>
<keyword evidence="2" id="KW-0808">Transferase</keyword>
<evidence type="ECO:0000313" key="3">
    <source>
        <dbReference type="Proteomes" id="UP001178303"/>
    </source>
</evidence>
<reference evidence="2" key="1">
    <citation type="submission" date="2023-05" db="EMBL/GenBank/DDBJ databases">
        <title>Comparative genomics of Bacillaceae isolates and their secondary metabolite potential.</title>
        <authorList>
            <person name="Song L."/>
            <person name="Nielsen L.J."/>
            <person name="Mohite O."/>
            <person name="Xu X."/>
            <person name="Weber T."/>
            <person name="Kovacs A.T."/>
        </authorList>
    </citation>
    <scope>NUCLEOTIDE SEQUENCE</scope>
    <source>
        <strain evidence="2">LN15</strain>
    </source>
</reference>
<name>A0AA95LT38_9BACI</name>
<dbReference type="EMBL" id="CP126099">
    <property type="protein sequence ID" value="WHY27308.1"/>
    <property type="molecule type" value="Genomic_DNA"/>
</dbReference>